<dbReference type="Proteomes" id="UP001219525">
    <property type="component" value="Unassembled WGS sequence"/>
</dbReference>
<comment type="caution">
    <text evidence="1">The sequence shown here is derived from an EMBL/GenBank/DDBJ whole genome shotgun (WGS) entry which is preliminary data.</text>
</comment>
<protein>
    <submittedName>
        <fullName evidence="1">Uncharacterized protein</fullName>
    </submittedName>
</protein>
<gene>
    <name evidence="1" type="ORF">GGX14DRAFT_573880</name>
</gene>
<evidence type="ECO:0000313" key="2">
    <source>
        <dbReference type="Proteomes" id="UP001219525"/>
    </source>
</evidence>
<evidence type="ECO:0000313" key="1">
    <source>
        <dbReference type="EMBL" id="KAJ7197731.1"/>
    </source>
</evidence>
<dbReference type="EMBL" id="JARJCW010000076">
    <property type="protein sequence ID" value="KAJ7197731.1"/>
    <property type="molecule type" value="Genomic_DNA"/>
</dbReference>
<proteinExistence type="predicted"/>
<reference evidence="1" key="1">
    <citation type="submission" date="2023-03" db="EMBL/GenBank/DDBJ databases">
        <title>Massive genome expansion in bonnet fungi (Mycena s.s.) driven by repeated elements and novel gene families across ecological guilds.</title>
        <authorList>
            <consortium name="Lawrence Berkeley National Laboratory"/>
            <person name="Harder C.B."/>
            <person name="Miyauchi S."/>
            <person name="Viragh M."/>
            <person name="Kuo A."/>
            <person name="Thoen E."/>
            <person name="Andreopoulos B."/>
            <person name="Lu D."/>
            <person name="Skrede I."/>
            <person name="Drula E."/>
            <person name="Henrissat B."/>
            <person name="Morin E."/>
            <person name="Kohler A."/>
            <person name="Barry K."/>
            <person name="LaButti K."/>
            <person name="Morin E."/>
            <person name="Salamov A."/>
            <person name="Lipzen A."/>
            <person name="Mereny Z."/>
            <person name="Hegedus B."/>
            <person name="Baldrian P."/>
            <person name="Stursova M."/>
            <person name="Weitz H."/>
            <person name="Taylor A."/>
            <person name="Grigoriev I.V."/>
            <person name="Nagy L.G."/>
            <person name="Martin F."/>
            <person name="Kauserud H."/>
        </authorList>
    </citation>
    <scope>NUCLEOTIDE SEQUENCE</scope>
    <source>
        <strain evidence="1">9144</strain>
    </source>
</reference>
<accession>A0AAD6UY16</accession>
<sequence>MLQGPVVPPAARRRPVTAHLFNNPPLAARHPPPAARCLPAAARLSRHCPLPPSPSRCGAGPPRAYFDHANWEQLVADCFGALASRAPEVILLSDFGPGIDRVSGLSVASSAFRLGRRGLLDRAKRNLLKINELTPANLETAKTNYNIREMPEGEIGKAADFIPATVRYGFL</sequence>
<dbReference type="AlphaFoldDB" id="A0AAD6UY16"/>
<name>A0AAD6UY16_9AGAR</name>
<keyword evidence="2" id="KW-1185">Reference proteome</keyword>
<organism evidence="1 2">
    <name type="scientific">Mycena pura</name>
    <dbReference type="NCBI Taxonomy" id="153505"/>
    <lineage>
        <taxon>Eukaryota</taxon>
        <taxon>Fungi</taxon>
        <taxon>Dikarya</taxon>
        <taxon>Basidiomycota</taxon>
        <taxon>Agaricomycotina</taxon>
        <taxon>Agaricomycetes</taxon>
        <taxon>Agaricomycetidae</taxon>
        <taxon>Agaricales</taxon>
        <taxon>Marasmiineae</taxon>
        <taxon>Mycenaceae</taxon>
        <taxon>Mycena</taxon>
    </lineage>
</organism>